<evidence type="ECO:0000256" key="3">
    <source>
        <dbReference type="ARBA" id="ARBA00023235"/>
    </source>
</evidence>
<dbReference type="Pfam" id="PF01416">
    <property type="entry name" value="PseudoU_synth_1"/>
    <property type="match status" value="2"/>
</dbReference>
<dbReference type="InterPro" id="IPR020094">
    <property type="entry name" value="TruA/RsuA/RluB/E/F_N"/>
</dbReference>
<protein>
    <recommendedName>
        <fullName evidence="4">tRNA pseudouridine synthase A</fullName>
        <ecNumber evidence="4">5.4.99.12</ecNumber>
    </recommendedName>
    <alternativeName>
        <fullName evidence="4">tRNA pseudouridine(38-40) synthase</fullName>
    </alternativeName>
    <alternativeName>
        <fullName evidence="4">tRNA pseudouridylate synthase I</fullName>
    </alternativeName>
    <alternativeName>
        <fullName evidence="4">tRNA-uridine isomerase I</fullName>
    </alternativeName>
</protein>
<dbReference type="AlphaFoldDB" id="A0A9E2L706"/>
<comment type="caution">
    <text evidence="4">Lacks conserved residue(s) required for the propagation of feature annotation.</text>
</comment>
<evidence type="ECO:0000256" key="4">
    <source>
        <dbReference type="HAMAP-Rule" id="MF_00171"/>
    </source>
</evidence>
<dbReference type="PIRSF" id="PIRSF001430">
    <property type="entry name" value="tRNA_psdUrid_synth"/>
    <property type="match status" value="1"/>
</dbReference>
<comment type="catalytic activity">
    <reaction evidence="4 7">
        <text>uridine(38/39/40) in tRNA = pseudouridine(38/39/40) in tRNA</text>
        <dbReference type="Rhea" id="RHEA:22376"/>
        <dbReference type="Rhea" id="RHEA-COMP:10085"/>
        <dbReference type="Rhea" id="RHEA-COMP:10087"/>
        <dbReference type="ChEBI" id="CHEBI:65314"/>
        <dbReference type="ChEBI" id="CHEBI:65315"/>
        <dbReference type="EC" id="5.4.99.12"/>
    </reaction>
</comment>
<reference evidence="9" key="1">
    <citation type="journal article" date="2021" name="PeerJ">
        <title>Extensive microbial diversity within the chicken gut microbiome revealed by metagenomics and culture.</title>
        <authorList>
            <person name="Gilroy R."/>
            <person name="Ravi A."/>
            <person name="Getino M."/>
            <person name="Pursley I."/>
            <person name="Horton D.L."/>
            <person name="Alikhan N.F."/>
            <person name="Baker D."/>
            <person name="Gharbi K."/>
            <person name="Hall N."/>
            <person name="Watson M."/>
            <person name="Adriaenssens E.M."/>
            <person name="Foster-Nyarko E."/>
            <person name="Jarju S."/>
            <person name="Secka A."/>
            <person name="Antonio M."/>
            <person name="Oren A."/>
            <person name="Chaudhuri R.R."/>
            <person name="La Ragione R."/>
            <person name="Hildebrand F."/>
            <person name="Pallen M.J."/>
        </authorList>
    </citation>
    <scope>NUCLEOTIDE SEQUENCE</scope>
    <source>
        <strain evidence="9">G3-2149</strain>
    </source>
</reference>
<evidence type="ECO:0000259" key="8">
    <source>
        <dbReference type="Pfam" id="PF01416"/>
    </source>
</evidence>
<dbReference type="CDD" id="cd02570">
    <property type="entry name" value="PseudoU_synth_EcTruA"/>
    <property type="match status" value="1"/>
</dbReference>
<dbReference type="EMBL" id="JAHLFU010000052">
    <property type="protein sequence ID" value="MBU3852758.1"/>
    <property type="molecule type" value="Genomic_DNA"/>
</dbReference>
<dbReference type="Gene3D" id="3.30.70.580">
    <property type="entry name" value="Pseudouridine synthase I, catalytic domain, N-terminal subdomain"/>
    <property type="match status" value="1"/>
</dbReference>
<dbReference type="PANTHER" id="PTHR11142">
    <property type="entry name" value="PSEUDOURIDYLATE SYNTHASE"/>
    <property type="match status" value="1"/>
</dbReference>
<dbReference type="HAMAP" id="MF_00171">
    <property type="entry name" value="TruA"/>
    <property type="match status" value="1"/>
</dbReference>
<sequence>MNRYFIDLAYDGTAYHGWQIQPNGSSVQETLQKALSTILRKEMSVVGAGRTDTGVHASMMTAHFDFETLIDTNRLTDKLNRLLPPDIAIHRIRRVRPDAHARFDATARTYHYFVHLGKNPFLRHYSCRLYHPLDFEKMNRVAKVLFEYTDFTSFSKTHTDTKTNNCRIMKAEWQQMSDGSWRFEIQADRFLRNMVRAVVGTLVEVGRGKMDEEGFRKVIEGKDRCRAGESMPGNALFLVDVTYPENLFQVNQEENVDGE</sequence>
<feature type="domain" description="Pseudouridine synthase I TruA alpha/beta" evidence="8">
    <location>
        <begin position="9"/>
        <end position="104"/>
    </location>
</feature>
<dbReference type="PANTHER" id="PTHR11142:SF0">
    <property type="entry name" value="TRNA PSEUDOURIDINE SYNTHASE-LIKE 1"/>
    <property type="match status" value="1"/>
</dbReference>
<dbReference type="InterPro" id="IPR020095">
    <property type="entry name" value="PsdUridine_synth_TruA_C"/>
</dbReference>
<comment type="caution">
    <text evidence="9">The sequence shown here is derived from an EMBL/GenBank/DDBJ whole genome shotgun (WGS) entry which is preliminary data.</text>
</comment>
<proteinExistence type="inferred from homology"/>
<dbReference type="NCBIfam" id="TIGR00071">
    <property type="entry name" value="hisT_truA"/>
    <property type="match status" value="1"/>
</dbReference>
<organism evidence="9 10">
    <name type="scientific">Candidatus Paraprevotella stercoravium</name>
    <dbReference type="NCBI Taxonomy" id="2838725"/>
    <lineage>
        <taxon>Bacteria</taxon>
        <taxon>Pseudomonadati</taxon>
        <taxon>Bacteroidota</taxon>
        <taxon>Bacteroidia</taxon>
        <taxon>Bacteroidales</taxon>
        <taxon>Prevotellaceae</taxon>
        <taxon>Paraprevotella</taxon>
    </lineage>
</organism>
<evidence type="ECO:0000256" key="7">
    <source>
        <dbReference type="RuleBase" id="RU003792"/>
    </source>
</evidence>
<evidence type="ECO:0000313" key="10">
    <source>
        <dbReference type="Proteomes" id="UP000823865"/>
    </source>
</evidence>
<keyword evidence="2 4" id="KW-0819">tRNA processing</keyword>
<feature type="domain" description="Pseudouridine synthase I TruA alpha/beta" evidence="8">
    <location>
        <begin position="150"/>
        <end position="244"/>
    </location>
</feature>
<name>A0A9E2L706_9BACT</name>
<evidence type="ECO:0000256" key="2">
    <source>
        <dbReference type="ARBA" id="ARBA00022694"/>
    </source>
</evidence>
<comment type="subunit">
    <text evidence="4">Homodimer.</text>
</comment>
<comment type="function">
    <text evidence="4">Formation of pseudouridine at positions 38, 39 and 40 in the anticodon stem and loop of transfer RNAs.</text>
</comment>
<dbReference type="InterPro" id="IPR020103">
    <property type="entry name" value="PsdUridine_synth_cat_dom_sf"/>
</dbReference>
<reference evidence="9" key="2">
    <citation type="submission" date="2021-04" db="EMBL/GenBank/DDBJ databases">
        <authorList>
            <person name="Gilroy R."/>
        </authorList>
    </citation>
    <scope>NUCLEOTIDE SEQUENCE</scope>
    <source>
        <strain evidence="9">G3-2149</strain>
    </source>
</reference>
<dbReference type="GO" id="GO:0031119">
    <property type="term" value="P:tRNA pseudouridine synthesis"/>
    <property type="evidence" value="ECO:0007669"/>
    <property type="project" value="UniProtKB-UniRule"/>
</dbReference>
<feature type="binding site" evidence="4 6">
    <location>
        <position position="110"/>
    </location>
    <ligand>
        <name>substrate</name>
    </ligand>
</feature>
<feature type="active site" description="Nucleophile" evidence="4 5">
    <location>
        <position position="52"/>
    </location>
</feature>
<dbReference type="GO" id="GO:0160147">
    <property type="term" value="F:tRNA pseudouridine(38-40) synthase activity"/>
    <property type="evidence" value="ECO:0007669"/>
    <property type="project" value="UniProtKB-EC"/>
</dbReference>
<dbReference type="EC" id="5.4.99.12" evidence="4"/>
<gene>
    <name evidence="4 9" type="primary">truA</name>
    <name evidence="9" type="ORF">H9789_02820</name>
</gene>
<comment type="similarity">
    <text evidence="1 4 7">Belongs to the tRNA pseudouridine synthase TruA family.</text>
</comment>
<evidence type="ECO:0000256" key="1">
    <source>
        <dbReference type="ARBA" id="ARBA00009375"/>
    </source>
</evidence>
<dbReference type="InterPro" id="IPR020097">
    <property type="entry name" value="PsdUridine_synth_TruA_a/b_dom"/>
</dbReference>
<dbReference type="Gene3D" id="3.30.70.660">
    <property type="entry name" value="Pseudouridine synthase I, catalytic domain, C-terminal subdomain"/>
    <property type="match status" value="1"/>
</dbReference>
<evidence type="ECO:0000256" key="5">
    <source>
        <dbReference type="PIRSR" id="PIRSR001430-1"/>
    </source>
</evidence>
<accession>A0A9E2L706</accession>
<dbReference type="Proteomes" id="UP000823865">
    <property type="component" value="Unassembled WGS sequence"/>
</dbReference>
<keyword evidence="3 4" id="KW-0413">Isomerase</keyword>
<dbReference type="FunFam" id="3.30.70.580:FF:000001">
    <property type="entry name" value="tRNA pseudouridine synthase A"/>
    <property type="match status" value="1"/>
</dbReference>
<dbReference type="InterPro" id="IPR001406">
    <property type="entry name" value="PsdUridine_synth_TruA"/>
</dbReference>
<evidence type="ECO:0000313" key="9">
    <source>
        <dbReference type="EMBL" id="MBU3852758.1"/>
    </source>
</evidence>
<dbReference type="SUPFAM" id="SSF55120">
    <property type="entry name" value="Pseudouridine synthase"/>
    <property type="match status" value="1"/>
</dbReference>
<dbReference type="GO" id="GO:0003723">
    <property type="term" value="F:RNA binding"/>
    <property type="evidence" value="ECO:0007669"/>
    <property type="project" value="InterPro"/>
</dbReference>
<evidence type="ECO:0000256" key="6">
    <source>
        <dbReference type="PIRSR" id="PIRSR001430-2"/>
    </source>
</evidence>